<accession>A0A5N6M462</accession>
<dbReference type="AlphaFoldDB" id="A0A5N6M462"/>
<sequence>MGSANIIVLKVPSFSIGRGVLELGASRSIGRAVGGGGVIGRYFGGGGWHGSAVMRREEGIRSAEGREEATSRRYAKRGAKVKRLRSVDHVCKPLLQKRISSDEGMRRVRRRDAIETVAITTVALGFDCGGRRRRDATKGCEGFDCGGRRRRRWLEGASGGDRTNCSSPLSSDRMTRVRFWCSPTSFLFWCSTMDIGGGRWMTVDIGGGQLGFASGRRSGRKKG</sequence>
<keyword evidence="2" id="KW-1185">Reference proteome</keyword>
<evidence type="ECO:0000313" key="1">
    <source>
        <dbReference type="EMBL" id="KAD3068532.1"/>
    </source>
</evidence>
<proteinExistence type="predicted"/>
<name>A0A5N6M462_9ASTR</name>
<protein>
    <submittedName>
        <fullName evidence="1">Uncharacterized protein</fullName>
    </submittedName>
</protein>
<gene>
    <name evidence="1" type="ORF">E3N88_36412</name>
</gene>
<reference evidence="1 2" key="1">
    <citation type="submission" date="2019-05" db="EMBL/GenBank/DDBJ databases">
        <title>Mikania micrantha, genome provides insights into the molecular mechanism of rapid growth.</title>
        <authorList>
            <person name="Liu B."/>
        </authorList>
    </citation>
    <scope>NUCLEOTIDE SEQUENCE [LARGE SCALE GENOMIC DNA]</scope>
    <source>
        <strain evidence="1">NLD-2019</strain>
        <tissue evidence="1">Leaf</tissue>
    </source>
</reference>
<organism evidence="1 2">
    <name type="scientific">Mikania micrantha</name>
    <name type="common">bitter vine</name>
    <dbReference type="NCBI Taxonomy" id="192012"/>
    <lineage>
        <taxon>Eukaryota</taxon>
        <taxon>Viridiplantae</taxon>
        <taxon>Streptophyta</taxon>
        <taxon>Embryophyta</taxon>
        <taxon>Tracheophyta</taxon>
        <taxon>Spermatophyta</taxon>
        <taxon>Magnoliopsida</taxon>
        <taxon>eudicotyledons</taxon>
        <taxon>Gunneridae</taxon>
        <taxon>Pentapetalae</taxon>
        <taxon>asterids</taxon>
        <taxon>campanulids</taxon>
        <taxon>Asterales</taxon>
        <taxon>Asteraceae</taxon>
        <taxon>Asteroideae</taxon>
        <taxon>Heliantheae alliance</taxon>
        <taxon>Eupatorieae</taxon>
        <taxon>Mikania</taxon>
    </lineage>
</organism>
<comment type="caution">
    <text evidence="1">The sequence shown here is derived from an EMBL/GenBank/DDBJ whole genome shotgun (WGS) entry which is preliminary data.</text>
</comment>
<dbReference type="Proteomes" id="UP000326396">
    <property type="component" value="Linkage Group LG7"/>
</dbReference>
<dbReference type="EMBL" id="SZYD01000017">
    <property type="protein sequence ID" value="KAD3068532.1"/>
    <property type="molecule type" value="Genomic_DNA"/>
</dbReference>
<evidence type="ECO:0000313" key="2">
    <source>
        <dbReference type="Proteomes" id="UP000326396"/>
    </source>
</evidence>